<reference evidence="2 3" key="1">
    <citation type="submission" date="2022-11" db="EMBL/GenBank/DDBJ databases">
        <title>Spartinivicinus poritis sp. nov., isolated from scleractinian coral Porites lutea.</title>
        <authorList>
            <person name="Zhang G."/>
            <person name="Cai L."/>
            <person name="Wei Q."/>
        </authorList>
    </citation>
    <scope>NUCLEOTIDE SEQUENCE [LARGE SCALE GENOMIC DNA]</scope>
    <source>
        <strain evidence="2 3">A2-2</strain>
    </source>
</reference>
<evidence type="ECO:0000313" key="3">
    <source>
        <dbReference type="Proteomes" id="UP001528823"/>
    </source>
</evidence>
<gene>
    <name evidence="2" type="ORF">ORQ98_26720</name>
</gene>
<organism evidence="2 3">
    <name type="scientific">Spartinivicinus poritis</name>
    <dbReference type="NCBI Taxonomy" id="2994640"/>
    <lineage>
        <taxon>Bacteria</taxon>
        <taxon>Pseudomonadati</taxon>
        <taxon>Pseudomonadota</taxon>
        <taxon>Gammaproteobacteria</taxon>
        <taxon>Oceanospirillales</taxon>
        <taxon>Zooshikellaceae</taxon>
        <taxon>Spartinivicinus</taxon>
    </lineage>
</organism>
<name>A0ABT5UGQ3_9GAMM</name>
<dbReference type="RefSeq" id="WP_274691864.1">
    <property type="nucleotide sequence ID" value="NZ_JAPMOU010000070.1"/>
</dbReference>
<feature type="compositionally biased region" description="Polar residues" evidence="1">
    <location>
        <begin position="23"/>
        <end position="45"/>
    </location>
</feature>
<keyword evidence="3" id="KW-1185">Reference proteome</keyword>
<protein>
    <submittedName>
        <fullName evidence="2">Uncharacterized protein</fullName>
    </submittedName>
</protein>
<accession>A0ABT5UGQ3</accession>
<comment type="caution">
    <text evidence="2">The sequence shown here is derived from an EMBL/GenBank/DDBJ whole genome shotgun (WGS) entry which is preliminary data.</text>
</comment>
<evidence type="ECO:0000256" key="1">
    <source>
        <dbReference type="SAM" id="MobiDB-lite"/>
    </source>
</evidence>
<dbReference type="EMBL" id="JAPMOU010000070">
    <property type="protein sequence ID" value="MDE1465560.1"/>
    <property type="molecule type" value="Genomic_DNA"/>
</dbReference>
<proteinExistence type="predicted"/>
<dbReference type="Proteomes" id="UP001528823">
    <property type="component" value="Unassembled WGS sequence"/>
</dbReference>
<sequence>MTVAEQAFLDLSTHGHTPAGPTNKPSLIQQAGSVNQQNTDLKTML</sequence>
<feature type="region of interest" description="Disordered" evidence="1">
    <location>
        <begin position="1"/>
        <end position="45"/>
    </location>
</feature>
<evidence type="ECO:0000313" key="2">
    <source>
        <dbReference type="EMBL" id="MDE1465560.1"/>
    </source>
</evidence>